<dbReference type="Proteomes" id="UP000886998">
    <property type="component" value="Unassembled WGS sequence"/>
</dbReference>
<reference evidence="1" key="1">
    <citation type="submission" date="2020-08" db="EMBL/GenBank/DDBJ databases">
        <title>Multicomponent nature underlies the extraordinary mechanical properties of spider dragline silk.</title>
        <authorList>
            <person name="Kono N."/>
            <person name="Nakamura H."/>
            <person name="Mori M."/>
            <person name="Yoshida Y."/>
            <person name="Ohtoshi R."/>
            <person name="Malay A.D."/>
            <person name="Moran D.A.P."/>
            <person name="Tomita M."/>
            <person name="Numata K."/>
            <person name="Arakawa K."/>
        </authorList>
    </citation>
    <scope>NUCLEOTIDE SEQUENCE</scope>
</reference>
<evidence type="ECO:0000313" key="1">
    <source>
        <dbReference type="EMBL" id="GFY60367.1"/>
    </source>
</evidence>
<dbReference type="OrthoDB" id="6412392at2759"/>
<name>A0A8X6XUA7_9ARAC</name>
<protein>
    <submittedName>
        <fullName evidence="1">Uncharacterized protein</fullName>
    </submittedName>
</protein>
<comment type="caution">
    <text evidence="1">The sequence shown here is derived from an EMBL/GenBank/DDBJ whole genome shotgun (WGS) entry which is preliminary data.</text>
</comment>
<sequence>MEGYLPIGNIILFLEEAVSFFLQYNNLNCESPLNNLVFIYYNAPLFTRSIGTAITHHCMEFEALEYEPETSFDLMDLLQLYGREAEVCIQLYVKRYIDSLPRNGYYEYLYYIYFICQLCAHAIMFERSDMVLIVILKAADALYFWCNHYMHYYRIARAAVEYNSYHRAMHEESEDEGCFSSFEDEEG</sequence>
<evidence type="ECO:0000313" key="2">
    <source>
        <dbReference type="Proteomes" id="UP000886998"/>
    </source>
</evidence>
<keyword evidence="2" id="KW-1185">Reference proteome</keyword>
<accession>A0A8X6XUA7</accession>
<dbReference type="EMBL" id="BMAV01013124">
    <property type="protein sequence ID" value="GFY60367.1"/>
    <property type="molecule type" value="Genomic_DNA"/>
</dbReference>
<gene>
    <name evidence="1" type="ORF">TNIN_477401</name>
</gene>
<dbReference type="AlphaFoldDB" id="A0A8X6XUA7"/>
<organism evidence="1 2">
    <name type="scientific">Trichonephila inaurata madagascariensis</name>
    <dbReference type="NCBI Taxonomy" id="2747483"/>
    <lineage>
        <taxon>Eukaryota</taxon>
        <taxon>Metazoa</taxon>
        <taxon>Ecdysozoa</taxon>
        <taxon>Arthropoda</taxon>
        <taxon>Chelicerata</taxon>
        <taxon>Arachnida</taxon>
        <taxon>Araneae</taxon>
        <taxon>Araneomorphae</taxon>
        <taxon>Entelegynae</taxon>
        <taxon>Araneoidea</taxon>
        <taxon>Nephilidae</taxon>
        <taxon>Trichonephila</taxon>
        <taxon>Trichonephila inaurata</taxon>
    </lineage>
</organism>
<proteinExistence type="predicted"/>